<reference evidence="3 4" key="1">
    <citation type="submission" date="2024-11" db="EMBL/GenBank/DDBJ databases">
        <title>Adaptive evolution of stress response genes in parasites aligns with host niche diversity.</title>
        <authorList>
            <person name="Hahn C."/>
            <person name="Resl P."/>
        </authorList>
    </citation>
    <scope>NUCLEOTIDE SEQUENCE [LARGE SCALE GENOMIC DNA]</scope>
    <source>
        <strain evidence="3">EGGRZ-B1_66</strain>
        <tissue evidence="3">Body</tissue>
    </source>
</reference>
<dbReference type="InterPro" id="IPR013087">
    <property type="entry name" value="Znf_C2H2_type"/>
</dbReference>
<keyword evidence="1" id="KW-0479">Metal-binding</keyword>
<sequence>MLKSQPIATATMVNGGFCCQTCGVRFPDRLSLRQHKSAEHKCTTARTATRASRRKNTRNCTKLQFTKVSLDIGLGSHVKGKQGEFSTLFTMMH</sequence>
<gene>
    <name evidence="3" type="ORF">Ciccas_010321</name>
</gene>
<comment type="caution">
    <text evidence="3">The sequence shown here is derived from an EMBL/GenBank/DDBJ whole genome shotgun (WGS) entry which is preliminary data.</text>
</comment>
<feature type="domain" description="C2H2-type" evidence="2">
    <location>
        <begin position="17"/>
        <end position="40"/>
    </location>
</feature>
<dbReference type="Proteomes" id="UP001626550">
    <property type="component" value="Unassembled WGS sequence"/>
</dbReference>
<keyword evidence="1" id="KW-0863">Zinc-finger</keyword>
<evidence type="ECO:0000313" key="3">
    <source>
        <dbReference type="EMBL" id="KAL3311101.1"/>
    </source>
</evidence>
<dbReference type="EMBL" id="JBJKFK010002436">
    <property type="protein sequence ID" value="KAL3311101.1"/>
    <property type="molecule type" value="Genomic_DNA"/>
</dbReference>
<evidence type="ECO:0000256" key="1">
    <source>
        <dbReference type="PROSITE-ProRule" id="PRU00042"/>
    </source>
</evidence>
<proteinExistence type="predicted"/>
<keyword evidence="1" id="KW-0862">Zinc</keyword>
<dbReference type="GO" id="GO:0008270">
    <property type="term" value="F:zinc ion binding"/>
    <property type="evidence" value="ECO:0007669"/>
    <property type="project" value="UniProtKB-KW"/>
</dbReference>
<protein>
    <recommendedName>
        <fullName evidence="2">C2H2-type domain-containing protein</fullName>
    </recommendedName>
</protein>
<evidence type="ECO:0000259" key="2">
    <source>
        <dbReference type="PROSITE" id="PS50157"/>
    </source>
</evidence>
<accession>A0ABD2PUG2</accession>
<name>A0ABD2PUG2_9PLAT</name>
<dbReference type="PROSITE" id="PS00028">
    <property type="entry name" value="ZINC_FINGER_C2H2_1"/>
    <property type="match status" value="1"/>
</dbReference>
<keyword evidence="4" id="KW-1185">Reference proteome</keyword>
<organism evidence="3 4">
    <name type="scientific">Cichlidogyrus casuarinus</name>
    <dbReference type="NCBI Taxonomy" id="1844966"/>
    <lineage>
        <taxon>Eukaryota</taxon>
        <taxon>Metazoa</taxon>
        <taxon>Spiralia</taxon>
        <taxon>Lophotrochozoa</taxon>
        <taxon>Platyhelminthes</taxon>
        <taxon>Monogenea</taxon>
        <taxon>Monopisthocotylea</taxon>
        <taxon>Dactylogyridea</taxon>
        <taxon>Ancyrocephalidae</taxon>
        <taxon>Cichlidogyrus</taxon>
    </lineage>
</organism>
<dbReference type="PROSITE" id="PS50157">
    <property type="entry name" value="ZINC_FINGER_C2H2_2"/>
    <property type="match status" value="1"/>
</dbReference>
<dbReference type="AlphaFoldDB" id="A0ABD2PUG2"/>
<evidence type="ECO:0000313" key="4">
    <source>
        <dbReference type="Proteomes" id="UP001626550"/>
    </source>
</evidence>